<dbReference type="InterPro" id="IPR008929">
    <property type="entry name" value="Chondroitin_lyas"/>
</dbReference>
<dbReference type="SUPFAM" id="SSF48230">
    <property type="entry name" value="Chondroitin AC/alginate lyase"/>
    <property type="match status" value="1"/>
</dbReference>
<dbReference type="AlphaFoldDB" id="A0A1Z3HKI1"/>
<evidence type="ECO:0000313" key="2">
    <source>
        <dbReference type="Proteomes" id="UP000191901"/>
    </source>
</evidence>
<sequence>MQSHEVYLFQIYSVLPRILALIDTDPTSVSYGMGDRYHWAWGLIDFGNASFQGMAHGFARLWSHQLWPYPTTQEHFVRRIDALFQATAYLTRRDGSVEEAFPNEGSFCVTALVAFDLLCTIDLLSEEISAVEQENWRRIVQPLIEYLQSADETHALISNHLATAVAALARWHDLTGDPEAEQRAEELLTRILCHQSQEGWFLEYEGADPGYQSLCTYYLADVHKLRPAWDLQRPLQNSLSFLRYFAHPDGSFGGLYGSRCTRFYYPAGPLALSSDIPAAMALSRFMVQSIAQNRVVTLTAMDDPNLIPMFNAYCWAATLAKNLLNHTSDKFDDKALLSHDTLPAEQKQRQRQYFPEAGLLIDRGKEHYSIISTHKGGVVYHFKDTKLHLLNAGVVVRNAKGQLGSSQAYQKENRVTTWKENSLSIEAPIVTMPKVLPQPWQFLVLRILSLTLFRFKFSREWIKQQLVRQLITNTKLWPIRNRRTIHLGRDLTVSDELTQENGFHVQATLGSFVPIHMASQGYWQIQDEISEPPGQLGDA</sequence>
<proteinExistence type="predicted"/>
<name>A0A1Z3HKI1_9CYAN</name>
<reference evidence="1 2" key="1">
    <citation type="journal article" date="2016" name="Biochim. Biophys. Acta">
        <title>Characterization of red-shifted phycobilisomes isolated from the chlorophyll f-containing cyanobacterium Halomicronema hongdechloris.</title>
        <authorList>
            <person name="Li Y."/>
            <person name="Lin Y."/>
            <person name="Garvey C.J."/>
            <person name="Birch D."/>
            <person name="Corkery R.W."/>
            <person name="Loughlin P.C."/>
            <person name="Scheer H."/>
            <person name="Willows R.D."/>
            <person name="Chen M."/>
        </authorList>
    </citation>
    <scope>NUCLEOTIDE SEQUENCE [LARGE SCALE GENOMIC DNA]</scope>
    <source>
        <strain evidence="1 2">C2206</strain>
    </source>
</reference>
<protein>
    <submittedName>
        <fullName evidence="1">Uncharacterized protein</fullName>
    </submittedName>
</protein>
<accession>A0A1Z3HKI1</accession>
<keyword evidence="2" id="KW-1185">Reference proteome</keyword>
<dbReference type="EMBL" id="CP021983">
    <property type="protein sequence ID" value="ASC70819.1"/>
    <property type="molecule type" value="Genomic_DNA"/>
</dbReference>
<dbReference type="Proteomes" id="UP000191901">
    <property type="component" value="Chromosome"/>
</dbReference>
<evidence type="ECO:0000313" key="1">
    <source>
        <dbReference type="EMBL" id="ASC70819.1"/>
    </source>
</evidence>
<organism evidence="1 2">
    <name type="scientific">Halomicronema hongdechloris C2206</name>
    <dbReference type="NCBI Taxonomy" id="1641165"/>
    <lineage>
        <taxon>Bacteria</taxon>
        <taxon>Bacillati</taxon>
        <taxon>Cyanobacteriota</taxon>
        <taxon>Cyanophyceae</taxon>
        <taxon>Nodosilineales</taxon>
        <taxon>Nodosilineaceae</taxon>
        <taxon>Halomicronema</taxon>
    </lineage>
</organism>
<gene>
    <name evidence="1" type="ORF">XM38_017660</name>
</gene>
<dbReference type="KEGG" id="hhg:XM38_017660"/>
<dbReference type="Gene3D" id="1.50.10.100">
    <property type="entry name" value="Chondroitin AC/alginate lyase"/>
    <property type="match status" value="1"/>
</dbReference>